<dbReference type="Proteomes" id="UP000515204">
    <property type="component" value="Unplaced"/>
</dbReference>
<accession>A0A6P3YB03</accession>
<reference evidence="3" key="1">
    <citation type="submission" date="2025-08" db="UniProtKB">
        <authorList>
            <consortium name="RefSeq"/>
        </authorList>
    </citation>
    <scope>IDENTIFICATION</scope>
</reference>
<feature type="region of interest" description="Disordered" evidence="1">
    <location>
        <begin position="1"/>
        <end position="21"/>
    </location>
</feature>
<protein>
    <submittedName>
        <fullName evidence="3">Uncharacterized protein LOC106751210</fullName>
    </submittedName>
</protein>
<proteinExistence type="predicted"/>
<evidence type="ECO:0000313" key="2">
    <source>
        <dbReference type="Proteomes" id="UP000515204"/>
    </source>
</evidence>
<dbReference type="RefSeq" id="XP_014487533.1">
    <property type="nucleotide sequence ID" value="XM_014632047.1"/>
</dbReference>
<feature type="compositionally biased region" description="Pro residues" evidence="1">
    <location>
        <begin position="7"/>
        <end position="21"/>
    </location>
</feature>
<dbReference type="OrthoDB" id="6382204at2759"/>
<evidence type="ECO:0000256" key="1">
    <source>
        <dbReference type="SAM" id="MobiDB-lite"/>
    </source>
</evidence>
<keyword evidence="2" id="KW-1185">Reference proteome</keyword>
<evidence type="ECO:0000313" key="3">
    <source>
        <dbReference type="RefSeq" id="XP_014487533.1"/>
    </source>
</evidence>
<dbReference type="AlphaFoldDB" id="A0A6P3YB03"/>
<name>A0A6P3YB03_DINQU</name>
<organism evidence="2 3">
    <name type="scientific">Dinoponera quadriceps</name>
    <name type="common">South American ant</name>
    <dbReference type="NCBI Taxonomy" id="609295"/>
    <lineage>
        <taxon>Eukaryota</taxon>
        <taxon>Metazoa</taxon>
        <taxon>Ecdysozoa</taxon>
        <taxon>Arthropoda</taxon>
        <taxon>Hexapoda</taxon>
        <taxon>Insecta</taxon>
        <taxon>Pterygota</taxon>
        <taxon>Neoptera</taxon>
        <taxon>Endopterygota</taxon>
        <taxon>Hymenoptera</taxon>
        <taxon>Apocrita</taxon>
        <taxon>Aculeata</taxon>
        <taxon>Formicoidea</taxon>
        <taxon>Formicidae</taxon>
        <taxon>Ponerinae</taxon>
        <taxon>Ponerini</taxon>
        <taxon>Dinoponera</taxon>
    </lineage>
</organism>
<gene>
    <name evidence="3" type="primary">LOC106751210</name>
</gene>
<sequence length="110" mass="12247">MAARAPTPRPPTPPHLRPPPPPLYIPTPLFLHLVRAARKPPGAMPPDIMVVDYRDSLADLGGDGVARALEMQCNVYERGMEELFQLENLPALPTRGRMRARAFRPQMTSI</sequence>
<dbReference type="GeneID" id="106751210"/>
<dbReference type="KEGG" id="dqu:106751210"/>